<dbReference type="AlphaFoldDB" id="A0ABD2Q5A9"/>
<dbReference type="Proteomes" id="UP001626550">
    <property type="component" value="Unassembled WGS sequence"/>
</dbReference>
<evidence type="ECO:0000256" key="1">
    <source>
        <dbReference type="ARBA" id="ARBA00023157"/>
    </source>
</evidence>
<evidence type="ECO:0000313" key="5">
    <source>
        <dbReference type="Proteomes" id="UP001626550"/>
    </source>
</evidence>
<dbReference type="PANTHER" id="PTHR10574:SF406">
    <property type="entry name" value="LAMININ SUBUNIT ALPHA 5"/>
    <property type="match status" value="1"/>
</dbReference>
<dbReference type="PROSITE" id="PS51117">
    <property type="entry name" value="LAMININ_NTER"/>
    <property type="match status" value="1"/>
</dbReference>
<dbReference type="InterPro" id="IPR002049">
    <property type="entry name" value="LE_dom"/>
</dbReference>
<keyword evidence="1" id="KW-1015">Disulfide bond</keyword>
<dbReference type="EMBL" id="JBJKFK010000914">
    <property type="protein sequence ID" value="KAL3314759.1"/>
    <property type="molecule type" value="Genomic_DNA"/>
</dbReference>
<proteinExistence type="predicted"/>
<organism evidence="4 5">
    <name type="scientific">Cichlidogyrus casuarinus</name>
    <dbReference type="NCBI Taxonomy" id="1844966"/>
    <lineage>
        <taxon>Eukaryota</taxon>
        <taxon>Metazoa</taxon>
        <taxon>Spiralia</taxon>
        <taxon>Lophotrochozoa</taxon>
        <taxon>Platyhelminthes</taxon>
        <taxon>Monogenea</taxon>
        <taxon>Monopisthocotylea</taxon>
        <taxon>Dactylogyridea</taxon>
        <taxon>Ancyrocephalidae</taxon>
        <taxon>Cichlidogyrus</taxon>
    </lineage>
</organism>
<dbReference type="InterPro" id="IPR050440">
    <property type="entry name" value="Laminin/Netrin_ECM"/>
</dbReference>
<dbReference type="Gene3D" id="2.60.120.260">
    <property type="entry name" value="Galactose-binding domain-like"/>
    <property type="match status" value="1"/>
</dbReference>
<dbReference type="SMART" id="SM00136">
    <property type="entry name" value="LamNT"/>
    <property type="match status" value="1"/>
</dbReference>
<dbReference type="Gene3D" id="2.170.300.10">
    <property type="entry name" value="Tie2 ligand-binding domain superfamily"/>
    <property type="match status" value="1"/>
</dbReference>
<feature type="domain" description="Laminin N-terminal" evidence="3">
    <location>
        <begin position="17"/>
        <end position="254"/>
    </location>
</feature>
<dbReference type="InterPro" id="IPR008211">
    <property type="entry name" value="Laminin_N"/>
</dbReference>
<dbReference type="Pfam" id="PF00055">
    <property type="entry name" value="Laminin_N"/>
    <property type="match status" value="1"/>
</dbReference>
<evidence type="ECO:0000259" key="3">
    <source>
        <dbReference type="PROSITE" id="PS51117"/>
    </source>
</evidence>
<dbReference type="SUPFAM" id="SSF57196">
    <property type="entry name" value="EGF/Laminin"/>
    <property type="match status" value="1"/>
</dbReference>
<keyword evidence="2" id="KW-0424">Laminin EGF-like domain</keyword>
<protein>
    <submittedName>
        <fullName evidence="4">Laminin subunit gamma-1</fullName>
    </submittedName>
</protein>
<evidence type="ECO:0000256" key="2">
    <source>
        <dbReference type="ARBA" id="ARBA00023292"/>
    </source>
</evidence>
<dbReference type="Pfam" id="PF00053">
    <property type="entry name" value="EGF_laminin"/>
    <property type="match status" value="1"/>
</dbReference>
<gene>
    <name evidence="4" type="primary">LAMC1_2</name>
    <name evidence="4" type="ORF">Ciccas_006621</name>
</gene>
<evidence type="ECO:0000313" key="4">
    <source>
        <dbReference type="EMBL" id="KAL3314759.1"/>
    </source>
</evidence>
<reference evidence="4 5" key="1">
    <citation type="submission" date="2024-11" db="EMBL/GenBank/DDBJ databases">
        <title>Adaptive evolution of stress response genes in parasites aligns with host niche diversity.</title>
        <authorList>
            <person name="Hahn C."/>
            <person name="Resl P."/>
        </authorList>
    </citation>
    <scope>NUCLEOTIDE SEQUENCE [LARGE SCALE GENOMIC DNA]</scope>
    <source>
        <strain evidence="4">EGGRZ-B1_66</strain>
        <tissue evidence="4">Body</tissue>
    </source>
</reference>
<name>A0ABD2Q5A9_9PLAT</name>
<dbReference type="InterPro" id="IPR008979">
    <property type="entry name" value="Galactose-bd-like_sf"/>
</dbReference>
<comment type="caution">
    <text evidence="4">The sequence shown here is derived from an EMBL/GenBank/DDBJ whole genome shotgun (WGS) entry which is preliminary data.</text>
</comment>
<sequence length="313" mass="36613">MEQDFVDEKNCVNKDGDPQACYPPFFNAAFKRRVIASNTCGMRHREKYCHFLPTSGSHQCNYCDAKNPRDNEDHSADALTDNNVNNWWQSQNLAHNRTIHYKESVYLDIDLGARLHLAYIMLDFKSQMPKAMVIHRKLGKDDEWKPWAYYAYNCINSFNMQGRKTYDSFKYFDEVICMDDYHVPQDNKITFAIMNGRIEPRLFYTKKEFMDWASARQVRIEFKKFMTLGDEMEAKEESLITYYVAVKSLKIGARCDCNGHASDCKPVTGDRVENPEMNCQCHPSHFTQGNNCEECKPLYRDGPWKPNEPCKSK</sequence>
<dbReference type="PANTHER" id="PTHR10574">
    <property type="entry name" value="NETRIN/LAMININ-RELATED"/>
    <property type="match status" value="1"/>
</dbReference>
<keyword evidence="5" id="KW-1185">Reference proteome</keyword>
<dbReference type="SUPFAM" id="SSF49785">
    <property type="entry name" value="Galactose-binding domain-like"/>
    <property type="match status" value="1"/>
</dbReference>
<dbReference type="CDD" id="cd00055">
    <property type="entry name" value="EGF_Lam"/>
    <property type="match status" value="1"/>
</dbReference>
<accession>A0ABD2Q5A9</accession>